<evidence type="ECO:0000259" key="8">
    <source>
        <dbReference type="SMART" id="SM00905"/>
    </source>
</evidence>
<evidence type="ECO:0000313" key="9">
    <source>
        <dbReference type="EMBL" id="KAJ2931903.1"/>
    </source>
</evidence>
<dbReference type="Pfam" id="PF02152">
    <property type="entry name" value="FolB"/>
    <property type="match status" value="2"/>
</dbReference>
<proteinExistence type="inferred from homology"/>
<dbReference type="AlphaFoldDB" id="A0A9W8JEK8"/>
<keyword evidence="10" id="KW-1185">Reference proteome</keyword>
<dbReference type="SUPFAM" id="SSF55620">
    <property type="entry name" value="Tetrahydrobiopterin biosynthesis enzymes-like"/>
    <property type="match status" value="2"/>
</dbReference>
<sequence>MPPPPPPIAIPSTTTDVVFIDTLHVSTTIGPDCWGKNKPQPIHISVYLHLKSGFLRKSGESDDVVDSVHYGYLTKAVSALVEKRGNGNGFEGIDGLVKEVAEEAFKLGGENVEAVRVIVEAPKLVLLAENFKVDVTISSDRGEDAKAVIVEELTIPVIIGVNPPEREAKQRVVTDLVFYETAGARLQHVEYQKTVDKLAKEIESSSYLTLEKFVHELARTACLSLGNSVEAVTVRARKPSALTFADYSGVEVTRRPSDFARVCVSVEE</sequence>
<dbReference type="PANTHER" id="PTHR42844:SF1">
    <property type="entry name" value="DIHYDRONEOPTERIN ALDOLASE 1-RELATED"/>
    <property type="match status" value="1"/>
</dbReference>
<dbReference type="InterPro" id="IPR006156">
    <property type="entry name" value="Dihydroneopterin_aldolase"/>
</dbReference>
<feature type="non-terminal residue" evidence="9">
    <location>
        <position position="1"/>
    </location>
</feature>
<comment type="similarity">
    <text evidence="3">Belongs to the DHNA family.</text>
</comment>
<dbReference type="OrthoDB" id="5425486at2759"/>
<comment type="pathway">
    <text evidence="2">Cofactor biosynthesis; tetrahydrofolate biosynthesis; 2-amino-4-hydroxy-6-hydroxymethyl-7,8-dihydropteridine diphosphate from 7,8-dihydroneopterin triphosphate: step 3/4.</text>
</comment>
<evidence type="ECO:0000256" key="7">
    <source>
        <dbReference type="ARBA" id="ARBA00032903"/>
    </source>
</evidence>
<accession>A0A9W8JEK8</accession>
<dbReference type="GO" id="GO:0004150">
    <property type="term" value="F:dihydroneopterin aldolase activity"/>
    <property type="evidence" value="ECO:0007669"/>
    <property type="project" value="UniProtKB-EC"/>
</dbReference>
<comment type="caution">
    <text evidence="9">The sequence shown here is derived from an EMBL/GenBank/DDBJ whole genome shotgun (WGS) entry which is preliminary data.</text>
</comment>
<evidence type="ECO:0000256" key="5">
    <source>
        <dbReference type="ARBA" id="ARBA00022909"/>
    </source>
</evidence>
<evidence type="ECO:0000256" key="1">
    <source>
        <dbReference type="ARBA" id="ARBA00001353"/>
    </source>
</evidence>
<dbReference type="EC" id="4.1.2.25" evidence="4"/>
<protein>
    <recommendedName>
        <fullName evidence="4">dihydroneopterin aldolase</fullName>
        <ecNumber evidence="4">4.1.2.25</ecNumber>
    </recommendedName>
    <alternativeName>
        <fullName evidence="7">7,8-dihydroneopterin aldolase</fullName>
    </alternativeName>
</protein>
<dbReference type="Gene3D" id="3.30.1130.10">
    <property type="match status" value="2"/>
</dbReference>
<dbReference type="InterPro" id="IPR006157">
    <property type="entry name" value="FolB_dom"/>
</dbReference>
<feature type="domain" description="Dihydroneopterin aldolase/epimerase" evidence="8">
    <location>
        <begin position="148"/>
        <end position="254"/>
    </location>
</feature>
<keyword evidence="6" id="KW-0456">Lyase</keyword>
<dbReference type="SMART" id="SM00905">
    <property type="entry name" value="FolB"/>
    <property type="match status" value="2"/>
</dbReference>
<keyword evidence="5" id="KW-0289">Folate biosynthesis</keyword>
<gene>
    <name evidence="9" type="ORF">H1R20_g5194</name>
</gene>
<name>A0A9W8JEK8_9AGAR</name>
<reference evidence="9" key="1">
    <citation type="submission" date="2022-06" db="EMBL/GenBank/DDBJ databases">
        <title>Genome Sequence of Candolleomyces eurysporus.</title>
        <authorList>
            <person name="Buettner E."/>
        </authorList>
    </citation>
    <scope>NUCLEOTIDE SEQUENCE</scope>
    <source>
        <strain evidence="9">VTCC 930004</strain>
    </source>
</reference>
<dbReference type="GO" id="GO:0005737">
    <property type="term" value="C:cytoplasm"/>
    <property type="evidence" value="ECO:0007669"/>
    <property type="project" value="TreeGrafter"/>
</dbReference>
<dbReference type="NCBIfam" id="TIGR00526">
    <property type="entry name" value="folB_dom"/>
    <property type="match status" value="1"/>
</dbReference>
<evidence type="ECO:0000256" key="6">
    <source>
        <dbReference type="ARBA" id="ARBA00023239"/>
    </source>
</evidence>
<dbReference type="InterPro" id="IPR043133">
    <property type="entry name" value="GTP-CH-I_C/QueF"/>
</dbReference>
<evidence type="ECO:0000256" key="2">
    <source>
        <dbReference type="ARBA" id="ARBA00005013"/>
    </source>
</evidence>
<organism evidence="9 10">
    <name type="scientific">Candolleomyces eurysporus</name>
    <dbReference type="NCBI Taxonomy" id="2828524"/>
    <lineage>
        <taxon>Eukaryota</taxon>
        <taxon>Fungi</taxon>
        <taxon>Dikarya</taxon>
        <taxon>Basidiomycota</taxon>
        <taxon>Agaricomycotina</taxon>
        <taxon>Agaricomycetes</taxon>
        <taxon>Agaricomycetidae</taxon>
        <taxon>Agaricales</taxon>
        <taxon>Agaricineae</taxon>
        <taxon>Psathyrellaceae</taxon>
        <taxon>Candolleomyces</taxon>
    </lineage>
</organism>
<feature type="domain" description="Dihydroneopterin aldolase/epimerase" evidence="8">
    <location>
        <begin position="18"/>
        <end position="141"/>
    </location>
</feature>
<dbReference type="EMBL" id="JANBPK010000792">
    <property type="protein sequence ID" value="KAJ2931903.1"/>
    <property type="molecule type" value="Genomic_DNA"/>
</dbReference>
<dbReference type="GO" id="GO:0046656">
    <property type="term" value="P:folic acid biosynthetic process"/>
    <property type="evidence" value="ECO:0007669"/>
    <property type="project" value="UniProtKB-KW"/>
</dbReference>
<dbReference type="PANTHER" id="PTHR42844">
    <property type="entry name" value="DIHYDRONEOPTERIN ALDOLASE 1-RELATED"/>
    <property type="match status" value="1"/>
</dbReference>
<comment type="catalytic activity">
    <reaction evidence="1">
        <text>7,8-dihydroneopterin = 6-hydroxymethyl-7,8-dihydropterin + glycolaldehyde</text>
        <dbReference type="Rhea" id="RHEA:10540"/>
        <dbReference type="ChEBI" id="CHEBI:17001"/>
        <dbReference type="ChEBI" id="CHEBI:17071"/>
        <dbReference type="ChEBI" id="CHEBI:44841"/>
        <dbReference type="EC" id="4.1.2.25"/>
    </reaction>
</comment>
<evidence type="ECO:0000256" key="3">
    <source>
        <dbReference type="ARBA" id="ARBA00005708"/>
    </source>
</evidence>
<evidence type="ECO:0000313" key="10">
    <source>
        <dbReference type="Proteomes" id="UP001140091"/>
    </source>
</evidence>
<dbReference type="Proteomes" id="UP001140091">
    <property type="component" value="Unassembled WGS sequence"/>
</dbReference>
<evidence type="ECO:0000256" key="4">
    <source>
        <dbReference type="ARBA" id="ARBA00013043"/>
    </source>
</evidence>